<name>A0A2U3DC82_SULT2</name>
<dbReference type="InterPro" id="IPR002810">
    <property type="entry name" value="NfeD-like_C"/>
</dbReference>
<keyword evidence="1" id="KW-0812">Transmembrane</keyword>
<evidence type="ECO:0000313" key="3">
    <source>
        <dbReference type="EMBL" id="PWI58890.1"/>
    </source>
</evidence>
<comment type="caution">
    <text evidence="3">The sequence shown here is derived from an EMBL/GenBank/DDBJ whole genome shotgun (WGS) entry which is preliminary data.</text>
</comment>
<dbReference type="Pfam" id="PF01957">
    <property type="entry name" value="NfeD"/>
    <property type="match status" value="1"/>
</dbReference>
<dbReference type="AlphaFoldDB" id="A0A2U3DC82"/>
<keyword evidence="1" id="KW-1133">Transmembrane helix</keyword>
<keyword evidence="1" id="KW-0472">Membrane</keyword>
<evidence type="ECO:0000313" key="4">
    <source>
        <dbReference type="Proteomes" id="UP000245380"/>
    </source>
</evidence>
<reference evidence="3 4" key="1">
    <citation type="submission" date="2016-11" db="EMBL/GenBank/DDBJ databases">
        <title>Comparative genomics of Acidibacillus ferroxidans species.</title>
        <authorList>
            <person name="Oliveira G."/>
            <person name="Nunes G."/>
            <person name="Oliveira R."/>
            <person name="Araujo F."/>
            <person name="Salim A."/>
            <person name="Scholte L."/>
            <person name="Morais D."/>
            <person name="Nancucheo I."/>
            <person name="Johnson D.B."/>
            <person name="Grail B."/>
            <person name="Bittencourt J."/>
            <person name="Valadares R."/>
        </authorList>
    </citation>
    <scope>NUCLEOTIDE SEQUENCE [LARGE SCALE GENOMIC DNA]</scope>
    <source>
        <strain evidence="3 4">Y002</strain>
    </source>
</reference>
<keyword evidence="4" id="KW-1185">Reference proteome</keyword>
<dbReference type="InterPro" id="IPR012340">
    <property type="entry name" value="NA-bd_OB-fold"/>
</dbReference>
<dbReference type="EMBL" id="MPDK01000002">
    <property type="protein sequence ID" value="PWI58890.1"/>
    <property type="molecule type" value="Genomic_DNA"/>
</dbReference>
<protein>
    <recommendedName>
        <fullName evidence="2">NfeD-like C-terminal domain-containing protein</fullName>
    </recommendedName>
</protein>
<dbReference type="Gene3D" id="2.40.50.140">
    <property type="entry name" value="Nucleic acid-binding proteins"/>
    <property type="match status" value="1"/>
</dbReference>
<evidence type="ECO:0000256" key="1">
    <source>
        <dbReference type="SAM" id="Phobius"/>
    </source>
</evidence>
<accession>A0A2U3DC82</accession>
<feature type="domain" description="NfeD-like C-terminal" evidence="2">
    <location>
        <begin position="43"/>
        <end position="100"/>
    </location>
</feature>
<sequence length="103" mass="11491">MMTEDRFSLLGMIVLAGIAVVGFFYELWRRKLNRRSANVLFAQVVGAKGIAITPLISYRTGYVRVGSEIWPVTLGGSDTIEVGQWIRVNRVEDGKMIVTKVSD</sequence>
<dbReference type="Proteomes" id="UP000245380">
    <property type="component" value="Unassembled WGS sequence"/>
</dbReference>
<proteinExistence type="predicted"/>
<organism evidence="3 4">
    <name type="scientific">Sulfoacidibacillus thermotolerans</name>
    <name type="common">Acidibacillus sulfuroxidans</name>
    <dbReference type="NCBI Taxonomy" id="1765684"/>
    <lineage>
        <taxon>Bacteria</taxon>
        <taxon>Bacillati</taxon>
        <taxon>Bacillota</taxon>
        <taxon>Bacilli</taxon>
        <taxon>Bacillales</taxon>
        <taxon>Alicyclobacillaceae</taxon>
        <taxon>Sulfoacidibacillus</taxon>
    </lineage>
</organism>
<evidence type="ECO:0000259" key="2">
    <source>
        <dbReference type="Pfam" id="PF01957"/>
    </source>
</evidence>
<feature type="transmembrane region" description="Helical" evidence="1">
    <location>
        <begin position="6"/>
        <end position="25"/>
    </location>
</feature>
<gene>
    <name evidence="3" type="ORF">BM613_02050</name>
</gene>